<organism evidence="1">
    <name type="scientific">Candidatus Methanogaster sp. ANME-2c ERB4</name>
    <dbReference type="NCBI Taxonomy" id="2759911"/>
    <lineage>
        <taxon>Archaea</taxon>
        <taxon>Methanobacteriati</taxon>
        <taxon>Methanobacteriota</taxon>
        <taxon>Stenosarchaea group</taxon>
        <taxon>Methanomicrobia</taxon>
        <taxon>Methanosarcinales</taxon>
        <taxon>ANME-2 cluster</taxon>
        <taxon>Candidatus Methanogasteraceae</taxon>
        <taxon>Candidatus Methanogaster</taxon>
    </lineage>
</organism>
<evidence type="ECO:0000313" key="1">
    <source>
        <dbReference type="EMBL" id="QNO47495.1"/>
    </source>
</evidence>
<gene>
    <name evidence="1" type="ORF">MJFALNKJ_00028</name>
</gene>
<sequence length="134" mass="15364">MDRNQIKQEIEGLIKKYTDFEKTRSRKEMDSVSEANVRADFIDPLFEILGWDILNPDEYDRKHFIRGTGFADVALKHEGAPVVFIEAKRFGDHDRVSGCGWGGGARDRGTDRGIDEWVCEFHGLGEEYIRVEGK</sequence>
<protein>
    <submittedName>
        <fullName evidence="1">Uncharacterized protein</fullName>
    </submittedName>
</protein>
<reference evidence="1" key="1">
    <citation type="submission" date="2020-06" db="EMBL/GenBank/DDBJ databases">
        <title>Unique genomic features of the anaerobic methanotrophic archaea.</title>
        <authorList>
            <person name="Chadwick G.L."/>
            <person name="Skennerton C.T."/>
            <person name="Laso-Perez R."/>
            <person name="Leu A.O."/>
            <person name="Speth D.R."/>
            <person name="Yu H."/>
            <person name="Morgan-Lang C."/>
            <person name="Hatzenpichler R."/>
            <person name="Goudeau D."/>
            <person name="Malmstrom R."/>
            <person name="Brazelton W.J."/>
            <person name="Woyke T."/>
            <person name="Hallam S.J."/>
            <person name="Tyson G.W."/>
            <person name="Wegener G."/>
            <person name="Boetius A."/>
            <person name="Orphan V."/>
        </authorList>
    </citation>
    <scope>NUCLEOTIDE SEQUENCE</scope>
</reference>
<name>A0A7G9YHL1_9EURY</name>
<proteinExistence type="predicted"/>
<dbReference type="AlphaFoldDB" id="A0A7G9YHL1"/>
<accession>A0A7G9YHL1</accession>
<dbReference type="EMBL" id="MT631264">
    <property type="protein sequence ID" value="QNO47495.1"/>
    <property type="molecule type" value="Genomic_DNA"/>
</dbReference>